<feature type="compositionally biased region" description="Low complexity" evidence="1">
    <location>
        <begin position="142"/>
        <end position="151"/>
    </location>
</feature>
<feature type="region of interest" description="Disordered" evidence="1">
    <location>
        <begin position="112"/>
        <end position="169"/>
    </location>
</feature>
<name>A0A0D9Y198_9ORYZ</name>
<dbReference type="HOGENOM" id="CLU_1306451_0_0_1"/>
<keyword evidence="3" id="KW-1185">Reference proteome</keyword>
<evidence type="ECO:0000313" key="3">
    <source>
        <dbReference type="Proteomes" id="UP000032180"/>
    </source>
</evidence>
<reference evidence="3" key="2">
    <citation type="submission" date="2013-12" db="EMBL/GenBank/DDBJ databases">
        <authorList>
            <person name="Yu Y."/>
            <person name="Lee S."/>
            <person name="de Baynast K."/>
            <person name="Wissotski M."/>
            <person name="Liu L."/>
            <person name="Talag J."/>
            <person name="Goicoechea J."/>
            <person name="Angelova A."/>
            <person name="Jetty R."/>
            <person name="Kudrna D."/>
            <person name="Golser W."/>
            <person name="Rivera L."/>
            <person name="Zhang J."/>
            <person name="Wing R."/>
        </authorList>
    </citation>
    <scope>NUCLEOTIDE SEQUENCE</scope>
</reference>
<evidence type="ECO:0000256" key="1">
    <source>
        <dbReference type="SAM" id="MobiDB-lite"/>
    </source>
</evidence>
<feature type="region of interest" description="Disordered" evidence="1">
    <location>
        <begin position="47"/>
        <end position="86"/>
    </location>
</feature>
<proteinExistence type="predicted"/>
<feature type="compositionally biased region" description="Low complexity" evidence="1">
    <location>
        <begin position="69"/>
        <end position="86"/>
    </location>
</feature>
<accession>A0A0D9Y198</accession>
<dbReference type="AlphaFoldDB" id="A0A0D9Y198"/>
<sequence>MPDRVEHQLHRPRRHIWSTLRTAEDCGGANEIVPSSVTCVARASCSRSGTRSNTSSAATGWRRWGGGSTAAAAPAAAGAPGTRPTPSGALGRVVHVALFRLRLPRFKTKPLPCSESPDAAGVAGLTRRPPPLRFSPRRRPFASRPSPARLRVGGGAAPPFSGNGPPAPSRAVTMKCSKAGTVNGGQEEVAIGRVVMPLAPSWTETTVQIFR</sequence>
<organism evidence="2 3">
    <name type="scientific">Leersia perrieri</name>
    <dbReference type="NCBI Taxonomy" id="77586"/>
    <lineage>
        <taxon>Eukaryota</taxon>
        <taxon>Viridiplantae</taxon>
        <taxon>Streptophyta</taxon>
        <taxon>Embryophyta</taxon>
        <taxon>Tracheophyta</taxon>
        <taxon>Spermatophyta</taxon>
        <taxon>Magnoliopsida</taxon>
        <taxon>Liliopsida</taxon>
        <taxon>Poales</taxon>
        <taxon>Poaceae</taxon>
        <taxon>BOP clade</taxon>
        <taxon>Oryzoideae</taxon>
        <taxon>Oryzeae</taxon>
        <taxon>Oryzinae</taxon>
        <taxon>Leersia</taxon>
    </lineage>
</organism>
<evidence type="ECO:0000313" key="2">
    <source>
        <dbReference type="EnsemblPlants" id="LPERR12G15380.1"/>
    </source>
</evidence>
<protein>
    <submittedName>
        <fullName evidence="2">Uncharacterized protein</fullName>
    </submittedName>
</protein>
<dbReference type="Proteomes" id="UP000032180">
    <property type="component" value="Chromosome 12"/>
</dbReference>
<dbReference type="EnsemblPlants" id="LPERR12G15380.1">
    <property type="protein sequence ID" value="LPERR12G15380.1"/>
    <property type="gene ID" value="LPERR12G15380"/>
</dbReference>
<feature type="compositionally biased region" description="Polar residues" evidence="1">
    <location>
        <begin position="47"/>
        <end position="58"/>
    </location>
</feature>
<dbReference type="Gramene" id="LPERR12G15380.1">
    <property type="protein sequence ID" value="LPERR12G15380.1"/>
    <property type="gene ID" value="LPERR12G15380"/>
</dbReference>
<reference evidence="2" key="3">
    <citation type="submission" date="2015-04" db="UniProtKB">
        <authorList>
            <consortium name="EnsemblPlants"/>
        </authorList>
    </citation>
    <scope>IDENTIFICATION</scope>
</reference>
<reference evidence="2 3" key="1">
    <citation type="submission" date="2012-08" db="EMBL/GenBank/DDBJ databases">
        <title>Oryza genome evolution.</title>
        <authorList>
            <person name="Wing R.A."/>
        </authorList>
    </citation>
    <scope>NUCLEOTIDE SEQUENCE</scope>
</reference>